<dbReference type="EMBL" id="JPRH01000003">
    <property type="protein sequence ID" value="KFF13115.1"/>
    <property type="molecule type" value="Genomic_DNA"/>
</dbReference>
<keyword evidence="2" id="KW-1185">Reference proteome</keyword>
<protein>
    <submittedName>
        <fullName evidence="1">Uncharacterized protein</fullName>
    </submittedName>
</protein>
<organism evidence="1 2">
    <name type="scientific">Chryseobacterium soli</name>
    <dbReference type="NCBI Taxonomy" id="445961"/>
    <lineage>
        <taxon>Bacteria</taxon>
        <taxon>Pseudomonadati</taxon>
        <taxon>Bacteroidota</taxon>
        <taxon>Flavobacteriia</taxon>
        <taxon>Flavobacteriales</taxon>
        <taxon>Weeksellaceae</taxon>
        <taxon>Chryseobacterium group</taxon>
        <taxon>Chryseobacterium</taxon>
    </lineage>
</organism>
<dbReference type="eggNOG" id="ENOG502ZU1Q">
    <property type="taxonomic scope" value="Bacteria"/>
</dbReference>
<dbReference type="Proteomes" id="UP000028705">
    <property type="component" value="Unassembled WGS sequence"/>
</dbReference>
<gene>
    <name evidence="1" type="ORF">IW15_10155</name>
</gene>
<sequence>MDRQALRDQCKEMGIPFTSKDNNAQLTEKIRKMKMSIETKEGHITPEQITEWKKKLKVDKLHKLTVKDKDGNALVGYLKPPGREIKATALSMYSQNKILECGEFIRDNCWLGGDERLKMDGDIADTAAIQASGIIKFLEAELGEV</sequence>
<comment type="caution">
    <text evidence="1">The sequence shown here is derived from an EMBL/GenBank/DDBJ whole genome shotgun (WGS) entry which is preliminary data.</text>
</comment>
<reference evidence="1 2" key="1">
    <citation type="submission" date="2014-07" db="EMBL/GenBank/DDBJ databases">
        <title>Genome of Chryseobacterium soli DSM 19298.</title>
        <authorList>
            <person name="Stropko S.J."/>
            <person name="Pipes S.E."/>
            <person name="Newman J."/>
        </authorList>
    </citation>
    <scope>NUCLEOTIDE SEQUENCE [LARGE SCALE GENOMIC DNA]</scope>
    <source>
        <strain evidence="1 2">DSM 19298</strain>
    </source>
</reference>
<accession>A0A086A8V1</accession>
<dbReference type="AlphaFoldDB" id="A0A086A8V1"/>
<evidence type="ECO:0000313" key="2">
    <source>
        <dbReference type="Proteomes" id="UP000028705"/>
    </source>
</evidence>
<proteinExistence type="predicted"/>
<name>A0A086A8V1_9FLAO</name>
<evidence type="ECO:0000313" key="1">
    <source>
        <dbReference type="EMBL" id="KFF13115.1"/>
    </source>
</evidence>
<dbReference type="STRING" id="445961.IW15_10155"/>